<evidence type="ECO:0000313" key="2">
    <source>
        <dbReference type="Proteomes" id="UP000030004"/>
    </source>
</evidence>
<comment type="caution">
    <text evidence="1">The sequence shown here is derived from an EMBL/GenBank/DDBJ whole genome shotgun (WGS) entry which is preliminary data.</text>
</comment>
<gene>
    <name evidence="1" type="ORF">ATO9_07960</name>
</gene>
<proteinExistence type="predicted"/>
<evidence type="ECO:0000313" key="1">
    <source>
        <dbReference type="EMBL" id="KGM49930.1"/>
    </source>
</evidence>
<protein>
    <submittedName>
        <fullName evidence="1">Uncharacterized protein</fullName>
    </submittedName>
</protein>
<dbReference type="AlphaFoldDB" id="A0A0A0EHZ8"/>
<dbReference type="Proteomes" id="UP000030004">
    <property type="component" value="Unassembled WGS sequence"/>
</dbReference>
<dbReference type="EMBL" id="AQQX01000002">
    <property type="protein sequence ID" value="KGM49930.1"/>
    <property type="molecule type" value="Genomic_DNA"/>
</dbReference>
<dbReference type="RefSeq" id="WP_043747326.1">
    <property type="nucleotide sequence ID" value="NZ_AQQX01000002.1"/>
</dbReference>
<accession>A0A0A0EHZ8</accession>
<keyword evidence="2" id="KW-1185">Reference proteome</keyword>
<dbReference type="STRING" id="1461694.ATO9_07960"/>
<name>A0A0A0EHZ8_9RHOB</name>
<sequence length="203" mass="21809">MPLCRQLAILMTATTLTIVPVAEITGLGPTAVEAKGKGHGKAKGHKRAKRNGQNTIRAIERDLQSAIRTITGLAAIGQTTRPARHTAANPGTITRNSQIVTASLRPRMRDTAQGDDYGRITPIAAYQPTEDPQTRIDPESLSPETRDALKQLVSERPELATSLNTDIASDETAATDTQEGTLSTMIEDRRVDRPANGGPLVIR</sequence>
<organism evidence="1 2">
    <name type="scientific">Pseudooceanicola atlanticus</name>
    <dbReference type="NCBI Taxonomy" id="1461694"/>
    <lineage>
        <taxon>Bacteria</taxon>
        <taxon>Pseudomonadati</taxon>
        <taxon>Pseudomonadota</taxon>
        <taxon>Alphaproteobacteria</taxon>
        <taxon>Rhodobacterales</taxon>
        <taxon>Paracoccaceae</taxon>
        <taxon>Pseudooceanicola</taxon>
    </lineage>
</organism>
<reference evidence="1 2" key="1">
    <citation type="journal article" date="2015" name="Antonie Van Leeuwenhoek">
        <title>Pseudooceanicola atlanticus gen. nov. sp. nov., isolated from surface seawater of the Atlantic Ocean and reclassification of Oceanicola batsensis, Oceanicola marinus, Oceanicola nitratireducens, Oceanicola nanhaiensis, Oceanicola antarcticus and Oceanicola flagellatus, as Pseudooceanicola batsensis comb. nov., Pseudooceanicola marinus comb. nov., Pseudooceanicola nitratireducens comb. nov., Pseudooceanicola nanhaiensis comb. nov., Pseudooceanicola antarcticus comb. nov., and Pseudooceanicola flagellatus comb. nov.</title>
        <authorList>
            <person name="Lai Q."/>
            <person name="Li G."/>
            <person name="Liu X."/>
            <person name="Du Y."/>
            <person name="Sun F."/>
            <person name="Shao Z."/>
        </authorList>
    </citation>
    <scope>NUCLEOTIDE SEQUENCE [LARGE SCALE GENOMIC DNA]</scope>
    <source>
        <strain evidence="1 2">22II-s11g</strain>
    </source>
</reference>